<evidence type="ECO:0000313" key="2">
    <source>
        <dbReference type="EMBL" id="KAF0674801.1"/>
    </source>
</evidence>
<feature type="domain" description="DUF6314" evidence="1">
    <location>
        <begin position="19"/>
        <end position="147"/>
    </location>
</feature>
<dbReference type="Proteomes" id="UP000698242">
    <property type="component" value="Unassembled WGS sequence"/>
</dbReference>
<evidence type="ECO:0000259" key="1">
    <source>
        <dbReference type="Pfam" id="PF19834"/>
    </source>
</evidence>
<sequence length="160" mass="18240">MTAPITDRTCREAPRLRDFEGDWTLSRKIEDRRARLSGRLDGTARWQPAEGGLRMGEAGLLRFGAAAPIRAERGALWMQDGPDIRVHFEDGRFFHLIAPRAGRAGAVHECAPDRYEVTYDFRDWPRWSALWTVTGPRKDYVMRSDYAPGERPARNEKGAP</sequence>
<dbReference type="EMBL" id="APKE01000035">
    <property type="protein sequence ID" value="KAF0674801.1"/>
    <property type="molecule type" value="Genomic_DNA"/>
</dbReference>
<proteinExistence type="predicted"/>
<reference evidence="2" key="1">
    <citation type="submission" date="2013-03" db="EMBL/GenBank/DDBJ databases">
        <title>Genome Sequence of the Profundibacterium mesophilum strain KAUST100406-0324T from Red Sea, a novel genus in the family Rhodobacteraceae.</title>
        <authorList>
            <person name="Essack M."/>
            <person name="Alam I."/>
            <person name="Lafi F."/>
            <person name="Alawi W."/>
            <person name="Kamanu F."/>
            <person name="Al-Suwailem A."/>
            <person name="Lee O.O."/>
            <person name="Xu Y."/>
            <person name="Bajic V."/>
            <person name="Qian P.-Y."/>
            <person name="Archer J."/>
        </authorList>
    </citation>
    <scope>NUCLEOTIDE SEQUENCE</scope>
    <source>
        <strain evidence="2">KAUST100406-0324</strain>
    </source>
</reference>
<comment type="caution">
    <text evidence="2">The sequence shown here is derived from an EMBL/GenBank/DDBJ whole genome shotgun (WGS) entry which is preliminary data.</text>
</comment>
<protein>
    <recommendedName>
        <fullName evidence="1">DUF6314 domain-containing protein</fullName>
    </recommendedName>
</protein>
<keyword evidence="3" id="KW-1185">Reference proteome</keyword>
<evidence type="ECO:0000313" key="3">
    <source>
        <dbReference type="Proteomes" id="UP000698242"/>
    </source>
</evidence>
<dbReference type="AlphaFoldDB" id="A0A921NTD6"/>
<gene>
    <name evidence="2" type="ORF">PMES_02877</name>
</gene>
<dbReference type="Pfam" id="PF19834">
    <property type="entry name" value="DUF6314"/>
    <property type="match status" value="1"/>
</dbReference>
<dbReference type="InterPro" id="IPR045632">
    <property type="entry name" value="DUF6314"/>
</dbReference>
<accession>A0A921NTD6</accession>
<dbReference type="RefSeq" id="WP_236549815.1">
    <property type="nucleotide sequence ID" value="NZ_APKE01000035.1"/>
</dbReference>
<organism evidence="2 3">
    <name type="scientific">Profundibacterium mesophilum KAUST100406-0324</name>
    <dbReference type="NCBI Taxonomy" id="1037889"/>
    <lineage>
        <taxon>Bacteria</taxon>
        <taxon>Pseudomonadati</taxon>
        <taxon>Pseudomonadota</taxon>
        <taxon>Alphaproteobacteria</taxon>
        <taxon>Rhodobacterales</taxon>
        <taxon>Roseobacteraceae</taxon>
        <taxon>Profundibacterium</taxon>
    </lineage>
</organism>
<name>A0A921NTD6_9RHOB</name>